<comment type="caution">
    <text evidence="2">The sequence shown here is derived from an EMBL/GenBank/DDBJ whole genome shotgun (WGS) entry which is preliminary data.</text>
</comment>
<reference evidence="2 3" key="1">
    <citation type="submission" date="2019-02" db="EMBL/GenBank/DDBJ databases">
        <title>Sequencing the genomes of 1000 actinobacteria strains.</title>
        <authorList>
            <person name="Klenk H.-P."/>
        </authorList>
    </citation>
    <scope>NUCLEOTIDE SEQUENCE [LARGE SCALE GENOMIC DNA]</scope>
    <source>
        <strain evidence="2 3">DSM 45612</strain>
    </source>
</reference>
<feature type="region of interest" description="Disordered" evidence="1">
    <location>
        <begin position="66"/>
        <end position="126"/>
    </location>
</feature>
<dbReference type="EMBL" id="SHLD01000001">
    <property type="protein sequence ID" value="RZU76171.1"/>
    <property type="molecule type" value="Genomic_DNA"/>
</dbReference>
<organism evidence="2 3">
    <name type="scientific">Micromonospora kangleipakensis</name>
    <dbReference type="NCBI Taxonomy" id="1077942"/>
    <lineage>
        <taxon>Bacteria</taxon>
        <taxon>Bacillati</taxon>
        <taxon>Actinomycetota</taxon>
        <taxon>Actinomycetes</taxon>
        <taxon>Micromonosporales</taxon>
        <taxon>Micromonosporaceae</taxon>
        <taxon>Micromonospora</taxon>
    </lineage>
</organism>
<keyword evidence="3" id="KW-1185">Reference proteome</keyword>
<evidence type="ECO:0000313" key="2">
    <source>
        <dbReference type="EMBL" id="RZU76171.1"/>
    </source>
</evidence>
<name>A0A4Q8BFI5_9ACTN</name>
<gene>
    <name evidence="2" type="ORF">EV384_4799</name>
</gene>
<proteinExistence type="predicted"/>
<feature type="compositionally biased region" description="Low complexity" evidence="1">
    <location>
        <begin position="73"/>
        <end position="92"/>
    </location>
</feature>
<dbReference type="AlphaFoldDB" id="A0A4Q8BFI5"/>
<dbReference type="OrthoDB" id="4191207at2"/>
<protein>
    <submittedName>
        <fullName evidence="2">Uncharacterized protein</fullName>
    </submittedName>
</protein>
<sequence>MKHRAPPPAGVLSKAKRYPATVIEVTFAVLLVLCSCGNALGEFLSDDEPTTTPSVSASADHIAALPSNFAPASPSLTPSKTAKPTPKPTRSPQSTVKRTTRPSMRNGVHPGGSCQAAGAVGRTSTGKLMVCKRSAGDSRLRWRAA</sequence>
<accession>A0A4Q8BFI5</accession>
<evidence type="ECO:0000313" key="3">
    <source>
        <dbReference type="Proteomes" id="UP000294114"/>
    </source>
</evidence>
<evidence type="ECO:0000256" key="1">
    <source>
        <dbReference type="SAM" id="MobiDB-lite"/>
    </source>
</evidence>
<feature type="compositionally biased region" description="Polar residues" evidence="1">
    <location>
        <begin position="93"/>
        <end position="103"/>
    </location>
</feature>
<dbReference type="RefSeq" id="WP_130336656.1">
    <property type="nucleotide sequence ID" value="NZ_SHLD01000001.1"/>
</dbReference>
<dbReference type="Proteomes" id="UP000294114">
    <property type="component" value="Unassembled WGS sequence"/>
</dbReference>